<keyword evidence="1" id="KW-0719">Serine esterase</keyword>
<comment type="caution">
    <text evidence="5">The sequence shown here is derived from an EMBL/GenBank/DDBJ whole genome shotgun (WGS) entry which is preliminary data.</text>
</comment>
<dbReference type="InterPro" id="IPR054579">
    <property type="entry name" value="GCE-like_dom"/>
</dbReference>
<sequence>MDSTTIREHYTHHVYGVPPGDGEVDLDWELVEQGSSSDGVRRQIRLDLTGPSGEAARLTLLVHLPAEASVAEPVPAFCGMNFHGNHVCTHDPAVIDLFVDHGPAGDQLQYAGSADKLDPAPVRGNQEHRWAFPTITGRGYASITWCYRQMGPEGPEVFDQAPHRLFSTHDQDGRDADEWGSIGIWAWSMSRVLDAVVAGMVPEIDPGRVIAHGHSRLGKTAIWAGVSDPRFAAVISNNSGCLGASLSRNVGEIPEVLDRIRPYWFAPNFHQVSERWLARYDGAEDPELPDQPDLMGLVAPRPLYVASASADHNADPEGEYLSWQQASAAWDGGPQATAGPFPSPGTVLAPEAVPLGYHLREGKHDVHEFDWVAWMDFADRWVR</sequence>
<evidence type="ECO:0000256" key="2">
    <source>
        <dbReference type="ARBA" id="ARBA00022729"/>
    </source>
</evidence>
<dbReference type="InterPro" id="IPR029058">
    <property type="entry name" value="AB_hydrolase_fold"/>
</dbReference>
<proteinExistence type="predicted"/>
<evidence type="ECO:0000313" key="5">
    <source>
        <dbReference type="EMBL" id="HIT75554.1"/>
    </source>
</evidence>
<accession>A0A9D1GY21</accession>
<dbReference type="Pfam" id="PF22244">
    <property type="entry name" value="GCE_fung"/>
    <property type="match status" value="1"/>
</dbReference>
<gene>
    <name evidence="5" type="ORF">IAA98_08215</name>
</gene>
<reference evidence="5" key="2">
    <citation type="journal article" date="2021" name="PeerJ">
        <title>Extensive microbial diversity within the chicken gut microbiome revealed by metagenomics and culture.</title>
        <authorList>
            <person name="Gilroy R."/>
            <person name="Ravi A."/>
            <person name="Getino M."/>
            <person name="Pursley I."/>
            <person name="Horton D.L."/>
            <person name="Alikhan N.F."/>
            <person name="Baker D."/>
            <person name="Gharbi K."/>
            <person name="Hall N."/>
            <person name="Watson M."/>
            <person name="Adriaenssens E.M."/>
            <person name="Foster-Nyarko E."/>
            <person name="Jarju S."/>
            <person name="Secka A."/>
            <person name="Antonio M."/>
            <person name="Oren A."/>
            <person name="Chaudhuri R.R."/>
            <person name="La Ragione R."/>
            <person name="Hildebrand F."/>
            <person name="Pallen M.J."/>
        </authorList>
    </citation>
    <scope>NUCLEOTIDE SEQUENCE</scope>
    <source>
        <strain evidence="5">ChiGjej1B1-24693</strain>
    </source>
</reference>
<dbReference type="EMBL" id="DVLP01000245">
    <property type="protein sequence ID" value="HIT75554.1"/>
    <property type="molecule type" value="Genomic_DNA"/>
</dbReference>
<evidence type="ECO:0000256" key="3">
    <source>
        <dbReference type="ARBA" id="ARBA00022801"/>
    </source>
</evidence>
<dbReference type="AlphaFoldDB" id="A0A9D1GY21"/>
<dbReference type="SUPFAM" id="SSF53474">
    <property type="entry name" value="alpha/beta-Hydrolases"/>
    <property type="match status" value="1"/>
</dbReference>
<protein>
    <submittedName>
        <fullName evidence="5">Acetylxylan esterase</fullName>
    </submittedName>
</protein>
<keyword evidence="2" id="KW-0732">Signal</keyword>
<dbReference type="Gene3D" id="3.40.50.1820">
    <property type="entry name" value="alpha/beta hydrolase"/>
    <property type="match status" value="1"/>
</dbReference>
<feature type="domain" description="4-O-methyl-glucuronoyl methylesterase-like" evidence="4">
    <location>
        <begin position="178"/>
        <end position="331"/>
    </location>
</feature>
<evidence type="ECO:0000256" key="1">
    <source>
        <dbReference type="ARBA" id="ARBA00022487"/>
    </source>
</evidence>
<dbReference type="GO" id="GO:0052689">
    <property type="term" value="F:carboxylic ester hydrolase activity"/>
    <property type="evidence" value="ECO:0007669"/>
    <property type="project" value="UniProtKB-KW"/>
</dbReference>
<reference evidence="5" key="1">
    <citation type="submission" date="2020-10" db="EMBL/GenBank/DDBJ databases">
        <authorList>
            <person name="Gilroy R."/>
        </authorList>
    </citation>
    <scope>NUCLEOTIDE SEQUENCE</scope>
    <source>
        <strain evidence="5">ChiGjej1B1-24693</strain>
    </source>
</reference>
<dbReference type="Proteomes" id="UP000886842">
    <property type="component" value="Unassembled WGS sequence"/>
</dbReference>
<name>A0A9D1GY21_9ACTN</name>
<evidence type="ECO:0000313" key="6">
    <source>
        <dbReference type="Proteomes" id="UP000886842"/>
    </source>
</evidence>
<organism evidence="5 6">
    <name type="scientific">Candidatus Avipropionibacterium avicola</name>
    <dbReference type="NCBI Taxonomy" id="2840701"/>
    <lineage>
        <taxon>Bacteria</taxon>
        <taxon>Bacillati</taxon>
        <taxon>Actinomycetota</taxon>
        <taxon>Actinomycetes</taxon>
        <taxon>Propionibacteriales</taxon>
        <taxon>Propionibacteriaceae</taxon>
        <taxon>Propionibacteriaceae incertae sedis</taxon>
        <taxon>Candidatus Avipropionibacterium</taxon>
    </lineage>
</organism>
<keyword evidence="3" id="KW-0378">Hydrolase</keyword>
<evidence type="ECO:0000259" key="4">
    <source>
        <dbReference type="Pfam" id="PF22244"/>
    </source>
</evidence>